<evidence type="ECO:0000313" key="4">
    <source>
        <dbReference type="EMBL" id="CAD8589019.1"/>
    </source>
</evidence>
<dbReference type="AlphaFoldDB" id="A0A7S0KQ34"/>
<feature type="signal peptide" evidence="3">
    <location>
        <begin position="1"/>
        <end position="29"/>
    </location>
</feature>
<keyword evidence="2" id="KW-0812">Transmembrane</keyword>
<keyword evidence="2" id="KW-0472">Membrane</keyword>
<gene>
    <name evidence="4" type="ORF">OMED0929_LOCUS7265</name>
</gene>
<protein>
    <recommendedName>
        <fullName evidence="5">Cathepsin propeptide inhibitor domain-containing protein</fullName>
    </recommendedName>
</protein>
<organism evidence="4">
    <name type="scientific">Ostreococcus mediterraneus</name>
    <dbReference type="NCBI Taxonomy" id="1486918"/>
    <lineage>
        <taxon>Eukaryota</taxon>
        <taxon>Viridiplantae</taxon>
        <taxon>Chlorophyta</taxon>
        <taxon>Mamiellophyceae</taxon>
        <taxon>Mamiellales</taxon>
        <taxon>Bathycoccaceae</taxon>
        <taxon>Ostreococcus</taxon>
    </lineage>
</organism>
<proteinExistence type="predicted"/>
<evidence type="ECO:0000256" key="1">
    <source>
        <dbReference type="SAM" id="MobiDB-lite"/>
    </source>
</evidence>
<keyword evidence="2" id="KW-1133">Transmembrane helix</keyword>
<name>A0A7S0KQ34_9CHLO</name>
<feature type="chain" id="PRO_5030538261" description="Cathepsin propeptide inhibitor domain-containing protein" evidence="3">
    <location>
        <begin position="30"/>
        <end position="276"/>
    </location>
</feature>
<feature type="region of interest" description="Disordered" evidence="1">
    <location>
        <begin position="57"/>
        <end position="96"/>
    </location>
</feature>
<sequence length="276" mass="29502">MARTGRRSVTTHVVAVAFALACVARGVDARAGGDEGALKVMINHHHQLAARARGAFGDGNATVEPSPPPAPMSTSPPPPPASPPAPLAPATGVSPPATKRAANGVAVLVFSALSVACALGACYVALFYDEHSASGDNDSDEGRSTSLREELGDFWRYARTHVAGATAEGIVRVQRLTHRDEGGDESWRRLSDTNPFVRWVKRHVGDAEDEGEMLIDEHDDDYYDMMSDHEAYADFSEYLTSEAHPGTPRTLDEAESSNSAFVRLPPSRAPSILDNL</sequence>
<evidence type="ECO:0008006" key="5">
    <source>
        <dbReference type="Google" id="ProtNLM"/>
    </source>
</evidence>
<keyword evidence="3" id="KW-0732">Signal</keyword>
<evidence type="ECO:0000256" key="3">
    <source>
        <dbReference type="SAM" id="SignalP"/>
    </source>
</evidence>
<dbReference type="EMBL" id="HBEW01008630">
    <property type="protein sequence ID" value="CAD8589019.1"/>
    <property type="molecule type" value="Transcribed_RNA"/>
</dbReference>
<feature type="compositionally biased region" description="Pro residues" evidence="1">
    <location>
        <begin position="65"/>
        <end position="87"/>
    </location>
</feature>
<feature type="region of interest" description="Disordered" evidence="1">
    <location>
        <begin position="243"/>
        <end position="276"/>
    </location>
</feature>
<feature type="transmembrane region" description="Helical" evidence="2">
    <location>
        <begin position="105"/>
        <end position="128"/>
    </location>
</feature>
<dbReference type="PROSITE" id="PS51257">
    <property type="entry name" value="PROKAR_LIPOPROTEIN"/>
    <property type="match status" value="1"/>
</dbReference>
<reference evidence="4" key="1">
    <citation type="submission" date="2021-01" db="EMBL/GenBank/DDBJ databases">
        <authorList>
            <person name="Corre E."/>
            <person name="Pelletier E."/>
            <person name="Niang G."/>
            <person name="Scheremetjew M."/>
            <person name="Finn R."/>
            <person name="Kale V."/>
            <person name="Holt S."/>
            <person name="Cochrane G."/>
            <person name="Meng A."/>
            <person name="Brown T."/>
            <person name="Cohen L."/>
        </authorList>
    </citation>
    <scope>NUCLEOTIDE SEQUENCE</scope>
    <source>
        <strain evidence="4">Clade-D-RCC2572</strain>
    </source>
</reference>
<evidence type="ECO:0000256" key="2">
    <source>
        <dbReference type="SAM" id="Phobius"/>
    </source>
</evidence>
<accession>A0A7S0KQ34</accession>